<organism evidence="1 2">
    <name type="scientific">Gossypium hirsutum</name>
    <name type="common">Upland cotton</name>
    <name type="synonym">Gossypium mexicanum</name>
    <dbReference type="NCBI Taxonomy" id="3635"/>
    <lineage>
        <taxon>Eukaryota</taxon>
        <taxon>Viridiplantae</taxon>
        <taxon>Streptophyta</taxon>
        <taxon>Embryophyta</taxon>
        <taxon>Tracheophyta</taxon>
        <taxon>Spermatophyta</taxon>
        <taxon>Magnoliopsida</taxon>
        <taxon>eudicotyledons</taxon>
        <taxon>Gunneridae</taxon>
        <taxon>Pentapetalae</taxon>
        <taxon>rosids</taxon>
        <taxon>malvids</taxon>
        <taxon>Malvales</taxon>
        <taxon>Malvaceae</taxon>
        <taxon>Malvoideae</taxon>
        <taxon>Gossypium</taxon>
    </lineage>
</organism>
<dbReference type="Proteomes" id="UP000818029">
    <property type="component" value="Chromosome D13"/>
</dbReference>
<reference evidence="2" key="2">
    <citation type="submission" date="2025-08" db="UniProtKB">
        <authorList>
            <consortium name="RefSeq"/>
        </authorList>
    </citation>
    <scope>IDENTIFICATION</scope>
</reference>
<evidence type="ECO:0000313" key="1">
    <source>
        <dbReference type="Proteomes" id="UP000818029"/>
    </source>
</evidence>
<name>A0ABM3BBX0_GOSHI</name>
<evidence type="ECO:0000313" key="2">
    <source>
        <dbReference type="RefSeq" id="XP_040964531.1"/>
    </source>
</evidence>
<dbReference type="GeneID" id="121224944"/>
<sequence length="182" mass="21358">MNDLNFLDWFCNLRNVLKQEQKLYVIEEPVPNKLVGNASRVEKDTYKKYLDDMLDVGCLMLATMTHELRKQHKDMVAYDMIQHIMELYKGQARQERYETSKALFQCKMVEGTPVRNHILRMIGYIESLEKLGFPLGVELAINVILQSLPYSLSRFFLNFNMKEINKTLPQLLSMLRTAESNM</sequence>
<reference evidence="1" key="1">
    <citation type="journal article" date="2020" name="Nat. Genet.">
        <title>Genomic diversifications of five Gossypium allopolyploid species and their impact on cotton improvement.</title>
        <authorList>
            <person name="Chen Z.J."/>
            <person name="Sreedasyam A."/>
            <person name="Ando A."/>
            <person name="Song Q."/>
            <person name="De Santiago L.M."/>
            <person name="Hulse-Kemp A.M."/>
            <person name="Ding M."/>
            <person name="Ye W."/>
            <person name="Kirkbride R.C."/>
            <person name="Jenkins J."/>
            <person name="Plott C."/>
            <person name="Lovell J."/>
            <person name="Lin Y.M."/>
            <person name="Vaughn R."/>
            <person name="Liu B."/>
            <person name="Simpson S."/>
            <person name="Scheffler B.E."/>
            <person name="Wen L."/>
            <person name="Saski C.A."/>
            <person name="Grover C.E."/>
            <person name="Hu G."/>
            <person name="Conover J.L."/>
            <person name="Carlson J.W."/>
            <person name="Shu S."/>
            <person name="Boston L.B."/>
            <person name="Williams M."/>
            <person name="Peterson D.G."/>
            <person name="McGee K."/>
            <person name="Jones D.C."/>
            <person name="Wendel J.F."/>
            <person name="Stelly D.M."/>
            <person name="Grimwood J."/>
            <person name="Schmutz J."/>
        </authorList>
    </citation>
    <scope>NUCLEOTIDE SEQUENCE [LARGE SCALE GENOMIC DNA]</scope>
    <source>
        <strain evidence="1">cv. TM-1</strain>
    </source>
</reference>
<dbReference type="Pfam" id="PF14223">
    <property type="entry name" value="Retrotran_gag_2"/>
    <property type="match status" value="1"/>
</dbReference>
<keyword evidence="1" id="KW-1185">Reference proteome</keyword>
<protein>
    <submittedName>
        <fullName evidence="2">Uncharacterized protein</fullName>
    </submittedName>
</protein>
<proteinExistence type="predicted"/>
<accession>A0ABM3BBX0</accession>
<gene>
    <name evidence="2" type="primary">LOC121224944</name>
</gene>
<dbReference type="RefSeq" id="XP_040964531.1">
    <property type="nucleotide sequence ID" value="XM_041108597.1"/>
</dbReference>